<accession>A0ABU7U3I3</accession>
<evidence type="ECO:0000256" key="3">
    <source>
        <dbReference type="ARBA" id="ARBA00022448"/>
    </source>
</evidence>
<name>A0ABU7U3I3_9PROT</name>
<evidence type="ECO:0000256" key="1">
    <source>
        <dbReference type="ARBA" id="ARBA00004442"/>
    </source>
</evidence>
<dbReference type="PANTHER" id="PTHR30026">
    <property type="entry name" value="OUTER MEMBRANE PROTEIN TOLC"/>
    <property type="match status" value="1"/>
</dbReference>
<keyword evidence="3" id="KW-0813">Transport</keyword>
<dbReference type="PANTHER" id="PTHR30026:SF20">
    <property type="entry name" value="OUTER MEMBRANE PROTEIN TOLC"/>
    <property type="match status" value="1"/>
</dbReference>
<organism evidence="9 10">
    <name type="scientific">Sorlinia euscelidii</name>
    <dbReference type="NCBI Taxonomy" id="3081148"/>
    <lineage>
        <taxon>Bacteria</taxon>
        <taxon>Pseudomonadati</taxon>
        <taxon>Pseudomonadota</taxon>
        <taxon>Alphaproteobacteria</taxon>
        <taxon>Acetobacterales</taxon>
        <taxon>Acetobacteraceae</taxon>
        <taxon>Sorlinia</taxon>
    </lineage>
</organism>
<dbReference type="Pfam" id="PF02321">
    <property type="entry name" value="OEP"/>
    <property type="match status" value="1"/>
</dbReference>
<comment type="caution">
    <text evidence="9">The sequence shown here is derived from an EMBL/GenBank/DDBJ whole genome shotgun (WGS) entry which is preliminary data.</text>
</comment>
<gene>
    <name evidence="9" type="primary">tolC</name>
    <name evidence="9" type="ORF">DOFOFD_08565</name>
</gene>
<keyword evidence="4" id="KW-1134">Transmembrane beta strand</keyword>
<dbReference type="EMBL" id="JAWJZY010000003">
    <property type="protein sequence ID" value="MEE8659063.1"/>
    <property type="molecule type" value="Genomic_DNA"/>
</dbReference>
<evidence type="ECO:0000313" key="10">
    <source>
        <dbReference type="Proteomes" id="UP001312908"/>
    </source>
</evidence>
<comment type="similarity">
    <text evidence="2">Belongs to the outer membrane factor (OMF) (TC 1.B.17) family.</text>
</comment>
<evidence type="ECO:0000256" key="2">
    <source>
        <dbReference type="ARBA" id="ARBA00007613"/>
    </source>
</evidence>
<keyword evidence="10" id="KW-1185">Reference proteome</keyword>
<evidence type="ECO:0000256" key="7">
    <source>
        <dbReference type="ARBA" id="ARBA00023237"/>
    </source>
</evidence>
<evidence type="ECO:0000256" key="8">
    <source>
        <dbReference type="SAM" id="SignalP"/>
    </source>
</evidence>
<evidence type="ECO:0000256" key="5">
    <source>
        <dbReference type="ARBA" id="ARBA00022692"/>
    </source>
</evidence>
<protein>
    <submittedName>
        <fullName evidence="9">TolC family protein</fullName>
    </submittedName>
</protein>
<evidence type="ECO:0000256" key="4">
    <source>
        <dbReference type="ARBA" id="ARBA00022452"/>
    </source>
</evidence>
<keyword evidence="7" id="KW-0998">Cell outer membrane</keyword>
<dbReference type="InterPro" id="IPR003423">
    <property type="entry name" value="OMP_efflux"/>
</dbReference>
<evidence type="ECO:0000313" key="9">
    <source>
        <dbReference type="EMBL" id="MEE8659063.1"/>
    </source>
</evidence>
<proteinExistence type="inferred from homology"/>
<feature type="signal peptide" evidence="8">
    <location>
        <begin position="1"/>
        <end position="18"/>
    </location>
</feature>
<dbReference type="SUPFAM" id="SSF56954">
    <property type="entry name" value="Outer membrane efflux proteins (OEP)"/>
    <property type="match status" value="1"/>
</dbReference>
<dbReference type="InterPro" id="IPR051906">
    <property type="entry name" value="TolC-like"/>
</dbReference>
<keyword evidence="6" id="KW-0472">Membrane</keyword>
<dbReference type="Gene3D" id="1.20.1600.10">
    <property type="entry name" value="Outer membrane efflux proteins (OEP)"/>
    <property type="match status" value="1"/>
</dbReference>
<sequence>MWPSTRFQCFFIFFPICAAFSMMGPDAIDRARAGDERVMTFRQALTAAWNNDPIRQELAVNASSARARAAAARAWFAGGPSFTASYYDDRAAGTHIGYVTYEGTVSVPLWLPGQGTATEMVAKADAAKALAQVDVERVSIAVRVLQQAEAVALAQRRVTVARAMAKSLSRMADITRKACEAGEATSADLQAVSAQLADARAEIAVAEAEKTASSAAMMTLLGKAGVPNLSDADDRWLARWRPNHLSDLEMRDPRVLAAHKEVVAAQAQMHLAHHNYMPNPEVGLVALDQGQYASPWATQVGMTIRVALPSDVQNVPQIAAAQNRLAAAMRAEVTAQRAVHDELRQVVAWVDGARQALKQSRQSAAQTLSRAKIMEHSWSLGETPLMEALRAQNDAWRALMSLNRSEIAFHSAVIRLCIAIGTLP</sequence>
<comment type="subcellular location">
    <subcellularLocation>
        <location evidence="1">Cell outer membrane</location>
    </subcellularLocation>
</comment>
<keyword evidence="5" id="KW-0812">Transmembrane</keyword>
<dbReference type="Proteomes" id="UP001312908">
    <property type="component" value="Unassembled WGS sequence"/>
</dbReference>
<evidence type="ECO:0000256" key="6">
    <source>
        <dbReference type="ARBA" id="ARBA00023136"/>
    </source>
</evidence>
<reference evidence="9 10" key="1">
    <citation type="submission" date="2023-10" db="EMBL/GenBank/DDBJ databases">
        <title>Sorlinia euscelidii gen. nov., sp. nov., an acetic acid bacteria isolated from the gut of Euscelidius variegatus emitter.</title>
        <authorList>
            <person name="Michoud G."/>
            <person name="Marasco R."/>
            <person name="Seferji K."/>
            <person name="Gonella E."/>
            <person name="Garuglieri E."/>
            <person name="Alma A."/>
            <person name="Mapelli F."/>
            <person name="Borin S."/>
            <person name="Daffonchio D."/>
            <person name="Crotti E."/>
        </authorList>
    </citation>
    <scope>NUCLEOTIDE SEQUENCE [LARGE SCALE GENOMIC DNA]</scope>
    <source>
        <strain evidence="9 10">EV16P</strain>
    </source>
</reference>
<feature type="chain" id="PRO_5046866907" evidence="8">
    <location>
        <begin position="19"/>
        <end position="424"/>
    </location>
</feature>
<keyword evidence="8" id="KW-0732">Signal</keyword>